<dbReference type="EMBL" id="ACVI01000006">
    <property type="protein sequence ID" value="EET88925.1"/>
    <property type="molecule type" value="Genomic_DNA"/>
</dbReference>
<evidence type="ECO:0000313" key="4">
    <source>
        <dbReference type="Proteomes" id="UP000004198"/>
    </source>
</evidence>
<dbReference type="InterPro" id="IPR004919">
    <property type="entry name" value="GmrSD_N"/>
</dbReference>
<sequence length="618" mass="72558">MLKNLENIKNIGVEKLFDDKYEVPIYQRNYAWKSKQIEQLMDDVLDIKEISESNYYIGTLIVNKRGDVYEVVDGQQRLTTIFLIMLYLGMKIDEVLRFEAREKSNHILRELYSSQKKDEIVKGDDHEISIGYETVHKLFDNKGIDKDTFKEKLKKVRIVRVQVPINVDLNHYFEIMNTRGEQLELHEIAKSKFLEKLSDKDKVVASLIWESCMNMNSYIHMNMNSKHKSIILTEDRDEFADGIESFDTLVAKLEAKEEDNGTFSLGDFFNNPEEYKKKKEDGSIYEDEDRGSKRFESIIGFPQFLLHVNAVMNNEDENESSLDDKRLLVILKPRWETPETTKEYIFNLLKYRLLFDKYIIKRDKKLTEEGKWSLMRSKKYSKKNSVYYAGTFNDSQIDDETLNEKYDSIQIAKNYLTLQSALRITYTSPKMMHWITVILHACGERKTDVNSLLTELENYAVSKVKKSRYGDKTNWFDYQRIVFSYLDYVLYRDGYSYEGKEYIRKQPDFEFQFRSSIEHFYPQHPVNKPVCPNEILNDFGNLALITISGNSKISNLDPVSKKNTYNNVIEQSLKLKIMAELVGNDSESWIDNASGDNNIAKKHGQEMFKILDCEIADH</sequence>
<keyword evidence="4" id="KW-1185">Reference proteome</keyword>
<dbReference type="AlphaFoldDB" id="C6PP47"/>
<evidence type="ECO:0000259" key="2">
    <source>
        <dbReference type="Pfam" id="PF07510"/>
    </source>
</evidence>
<feature type="domain" description="GmrSD restriction endonucleases N-terminal" evidence="1">
    <location>
        <begin position="13"/>
        <end position="193"/>
    </location>
</feature>
<dbReference type="STRING" id="536227.Ccar_03610"/>
<dbReference type="RefSeq" id="WP_007059449.1">
    <property type="nucleotide sequence ID" value="NZ_CP011803.1"/>
</dbReference>
<dbReference type="PANTHER" id="PTHR35149:SF1">
    <property type="entry name" value="DUF5655 DOMAIN-CONTAINING PROTEIN"/>
    <property type="match status" value="1"/>
</dbReference>
<reference evidence="3 4" key="1">
    <citation type="submission" date="2009-06" db="EMBL/GenBank/DDBJ databases">
        <title>The draft genome of Clostridium carboxidivorans P7.</title>
        <authorList>
            <consortium name="US DOE Joint Genome Institute (JGI-PGF)"/>
            <person name="Lucas S."/>
            <person name="Copeland A."/>
            <person name="Lapidus A."/>
            <person name="Glavina del Rio T."/>
            <person name="Tice H."/>
            <person name="Bruce D."/>
            <person name="Goodwin L."/>
            <person name="Pitluck S."/>
            <person name="Larimer F."/>
            <person name="Land M.L."/>
            <person name="Hauser L."/>
            <person name="Hemme C.L."/>
        </authorList>
    </citation>
    <scope>NUCLEOTIDE SEQUENCE [LARGE SCALE GENOMIC DNA]</scope>
    <source>
        <strain evidence="3 4">P7</strain>
    </source>
</reference>
<dbReference type="PANTHER" id="PTHR35149">
    <property type="entry name" value="SLL5132 PROTEIN"/>
    <property type="match status" value="1"/>
</dbReference>
<evidence type="ECO:0000259" key="1">
    <source>
        <dbReference type="Pfam" id="PF03235"/>
    </source>
</evidence>
<protein>
    <recommendedName>
        <fullName evidence="5">DUF262 domain-containing protein</fullName>
    </recommendedName>
</protein>
<dbReference type="Pfam" id="PF07510">
    <property type="entry name" value="GmrSD_C"/>
    <property type="match status" value="1"/>
</dbReference>
<evidence type="ECO:0008006" key="5">
    <source>
        <dbReference type="Google" id="ProtNLM"/>
    </source>
</evidence>
<dbReference type="InterPro" id="IPR011089">
    <property type="entry name" value="GmrSD_C"/>
</dbReference>
<dbReference type="OrthoDB" id="9798761at2"/>
<gene>
    <name evidence="3" type="ORF">CcarbDRAFT_0564</name>
</gene>
<name>C6PP47_9CLOT</name>
<organism evidence="3 4">
    <name type="scientific">Clostridium carboxidivorans P7</name>
    <dbReference type="NCBI Taxonomy" id="536227"/>
    <lineage>
        <taxon>Bacteria</taxon>
        <taxon>Bacillati</taxon>
        <taxon>Bacillota</taxon>
        <taxon>Clostridia</taxon>
        <taxon>Eubacteriales</taxon>
        <taxon>Clostridiaceae</taxon>
        <taxon>Clostridium</taxon>
    </lineage>
</organism>
<accession>C6PP47</accession>
<evidence type="ECO:0000313" key="3">
    <source>
        <dbReference type="EMBL" id="EET88925.1"/>
    </source>
</evidence>
<dbReference type="Pfam" id="PF03235">
    <property type="entry name" value="GmrSD_N"/>
    <property type="match status" value="1"/>
</dbReference>
<proteinExistence type="predicted"/>
<dbReference type="Proteomes" id="UP000004198">
    <property type="component" value="Unassembled WGS sequence"/>
</dbReference>
<feature type="domain" description="GmrSD restriction endonucleases C-terminal" evidence="2">
    <location>
        <begin position="465"/>
        <end position="585"/>
    </location>
</feature>
<comment type="caution">
    <text evidence="3">The sequence shown here is derived from an EMBL/GenBank/DDBJ whole genome shotgun (WGS) entry which is preliminary data.</text>
</comment>
<dbReference type="eggNOG" id="COG1479">
    <property type="taxonomic scope" value="Bacteria"/>
</dbReference>